<evidence type="ECO:0000313" key="2">
    <source>
        <dbReference type="EMBL" id="GAS95714.1"/>
    </source>
</evidence>
<proteinExistence type="predicted"/>
<dbReference type="RefSeq" id="WP_062656854.1">
    <property type="nucleotide sequence ID" value="NZ_BCSY01000042.1"/>
</dbReference>
<feature type="transmembrane region" description="Helical" evidence="1">
    <location>
        <begin position="6"/>
        <end position="24"/>
    </location>
</feature>
<keyword evidence="3" id="KW-1185">Reference proteome</keyword>
<accession>A0A100WC10</accession>
<dbReference type="AlphaFoldDB" id="A0A100WC10"/>
<evidence type="ECO:0000313" key="3">
    <source>
        <dbReference type="Proteomes" id="UP000069443"/>
    </source>
</evidence>
<keyword evidence="1" id="KW-1133">Transmembrane helix</keyword>
<gene>
    <name evidence="2" type="ORF">RMCC_2680</name>
</gene>
<dbReference type="STRING" id="228230.RMCC_2680"/>
<reference evidence="3" key="2">
    <citation type="submission" date="2016-02" db="EMBL/GenBank/DDBJ databases">
        <title>Draft genome sequence of five rapidly growing Mycobacterium species.</title>
        <authorList>
            <person name="Katahira K."/>
            <person name="Gotou Y."/>
            <person name="Iida K."/>
            <person name="Ogura Y."/>
            <person name="Hayashi T."/>
        </authorList>
    </citation>
    <scope>NUCLEOTIDE SEQUENCE [LARGE SCALE GENOMIC DNA]</scope>
    <source>
        <strain evidence="3">JCM15298</strain>
    </source>
</reference>
<sequence>MWVYTLIGTILGVLGFFISLYNLWRSHREPVRTLQRDRRKFLKQYCEALYHNTKAGEAQVARGRWPSETMIDQLTAAKDGFEKLSKELVVPTSDYLLGLRDRVVTVEQAIESHIIPTDDSAFDGVIPEVVQTALAQLNRDLESTMDGLRRIEQGALLYRRQFKALGPAT</sequence>
<protein>
    <submittedName>
        <fullName evidence="2">Uncharacterized protein</fullName>
    </submittedName>
</protein>
<dbReference type="Proteomes" id="UP000069443">
    <property type="component" value="Unassembled WGS sequence"/>
</dbReference>
<evidence type="ECO:0000256" key="1">
    <source>
        <dbReference type="SAM" id="Phobius"/>
    </source>
</evidence>
<name>A0A100WC10_MYCCR</name>
<organism evidence="2 3">
    <name type="scientific">Mycolicibacterium canariasense</name>
    <name type="common">Mycobacterium canariasense</name>
    <dbReference type="NCBI Taxonomy" id="228230"/>
    <lineage>
        <taxon>Bacteria</taxon>
        <taxon>Bacillati</taxon>
        <taxon>Actinomycetota</taxon>
        <taxon>Actinomycetes</taxon>
        <taxon>Mycobacteriales</taxon>
        <taxon>Mycobacteriaceae</taxon>
        <taxon>Mycolicibacterium</taxon>
    </lineage>
</organism>
<dbReference type="EMBL" id="BCSY01000042">
    <property type="protein sequence ID" value="GAS95714.1"/>
    <property type="molecule type" value="Genomic_DNA"/>
</dbReference>
<keyword evidence="1" id="KW-0812">Transmembrane</keyword>
<keyword evidence="1" id="KW-0472">Membrane</keyword>
<reference evidence="3" key="1">
    <citation type="journal article" date="2016" name="Genome Announc.">
        <title>Draft Genome Sequences of Five Rapidly Growing Mycobacterium Species, M. thermoresistibile, M. fortuitum subsp. acetamidolyticum, M. canariasense, M. brisbanense, and M. novocastrense.</title>
        <authorList>
            <person name="Katahira K."/>
            <person name="Ogura Y."/>
            <person name="Gotoh Y."/>
            <person name="Hayashi T."/>
        </authorList>
    </citation>
    <scope>NUCLEOTIDE SEQUENCE [LARGE SCALE GENOMIC DNA]</scope>
    <source>
        <strain evidence="3">JCM15298</strain>
    </source>
</reference>
<comment type="caution">
    <text evidence="2">The sequence shown here is derived from an EMBL/GenBank/DDBJ whole genome shotgun (WGS) entry which is preliminary data.</text>
</comment>